<accession>A0A8T3DIS8</accession>
<keyword evidence="2" id="KW-1185">Reference proteome</keyword>
<comment type="caution">
    <text evidence="1">The sequence shown here is derived from an EMBL/GenBank/DDBJ whole genome shotgun (WGS) entry which is preliminary data.</text>
</comment>
<organism evidence="1 2">
    <name type="scientific">Albula goreensis</name>
    <dbReference type="NCBI Taxonomy" id="1534307"/>
    <lineage>
        <taxon>Eukaryota</taxon>
        <taxon>Metazoa</taxon>
        <taxon>Chordata</taxon>
        <taxon>Craniata</taxon>
        <taxon>Vertebrata</taxon>
        <taxon>Euteleostomi</taxon>
        <taxon>Actinopterygii</taxon>
        <taxon>Neopterygii</taxon>
        <taxon>Teleostei</taxon>
        <taxon>Albuliformes</taxon>
        <taxon>Albulidae</taxon>
        <taxon>Albula</taxon>
    </lineage>
</organism>
<evidence type="ECO:0000313" key="1">
    <source>
        <dbReference type="EMBL" id="KAI1895986.1"/>
    </source>
</evidence>
<reference evidence="1" key="1">
    <citation type="submission" date="2021-01" db="EMBL/GenBank/DDBJ databases">
        <authorList>
            <person name="Zahm M."/>
            <person name="Roques C."/>
            <person name="Cabau C."/>
            <person name="Klopp C."/>
            <person name="Donnadieu C."/>
            <person name="Jouanno E."/>
            <person name="Lampietro C."/>
            <person name="Louis A."/>
            <person name="Herpin A."/>
            <person name="Echchiki A."/>
            <person name="Berthelot C."/>
            <person name="Parey E."/>
            <person name="Roest-Crollius H."/>
            <person name="Braasch I."/>
            <person name="Postlethwait J."/>
            <person name="Bobe J."/>
            <person name="Montfort J."/>
            <person name="Bouchez O."/>
            <person name="Begum T."/>
            <person name="Mejri S."/>
            <person name="Adams A."/>
            <person name="Chen W.-J."/>
            <person name="Guiguen Y."/>
        </authorList>
    </citation>
    <scope>NUCLEOTIDE SEQUENCE</scope>
    <source>
        <tissue evidence="1">Blood</tissue>
    </source>
</reference>
<evidence type="ECO:0000313" key="2">
    <source>
        <dbReference type="Proteomes" id="UP000829720"/>
    </source>
</evidence>
<dbReference type="AlphaFoldDB" id="A0A8T3DIS8"/>
<gene>
    <name evidence="1" type="ORF">AGOR_G00090160</name>
</gene>
<dbReference type="Proteomes" id="UP000829720">
    <property type="component" value="Unassembled WGS sequence"/>
</dbReference>
<proteinExistence type="predicted"/>
<name>A0A8T3DIS8_9TELE</name>
<protein>
    <submittedName>
        <fullName evidence="1">Uncharacterized protein</fullName>
    </submittedName>
</protein>
<dbReference type="EMBL" id="JAERUA010000008">
    <property type="protein sequence ID" value="KAI1895986.1"/>
    <property type="molecule type" value="Genomic_DNA"/>
</dbReference>
<sequence>MQMSSICIRELTCTPEHKDYCQKNRKNVSVLSLDLLPTYIKKTLAARFDYLICIKRLKACSPGSPP</sequence>